<keyword evidence="4 9" id="KW-0812">Transmembrane</keyword>
<dbReference type="InterPro" id="IPR039426">
    <property type="entry name" value="TonB-dep_rcpt-like"/>
</dbReference>
<evidence type="ECO:0000256" key="2">
    <source>
        <dbReference type="ARBA" id="ARBA00022448"/>
    </source>
</evidence>
<evidence type="ECO:0000256" key="9">
    <source>
        <dbReference type="PROSITE-ProRule" id="PRU01360"/>
    </source>
</evidence>
<evidence type="ECO:0000256" key="7">
    <source>
        <dbReference type="ARBA" id="ARBA00023136"/>
    </source>
</evidence>
<dbReference type="STRING" id="1572751.PK98_13985"/>
<dbReference type="Gene3D" id="2.170.130.10">
    <property type="entry name" value="TonB-dependent receptor, plug domain"/>
    <property type="match status" value="1"/>
</dbReference>
<evidence type="ECO:0008006" key="17">
    <source>
        <dbReference type="Google" id="ProtNLM"/>
    </source>
</evidence>
<dbReference type="GO" id="GO:0009279">
    <property type="term" value="C:cell outer membrane"/>
    <property type="evidence" value="ECO:0007669"/>
    <property type="project" value="UniProtKB-SubCell"/>
</dbReference>
<dbReference type="InterPro" id="IPR036942">
    <property type="entry name" value="Beta-barrel_TonB_sf"/>
</dbReference>
<keyword evidence="16" id="KW-1185">Reference proteome</keyword>
<evidence type="ECO:0000313" key="16">
    <source>
        <dbReference type="Proteomes" id="UP000030988"/>
    </source>
</evidence>
<dbReference type="Gene3D" id="2.40.170.20">
    <property type="entry name" value="TonB-dependent receptor, beta-barrel domain"/>
    <property type="match status" value="2"/>
</dbReference>
<dbReference type="InterPro" id="IPR010917">
    <property type="entry name" value="TonB_rcpt_CS"/>
</dbReference>
<protein>
    <recommendedName>
        <fullName evidence="17">TonB-dependent receptor</fullName>
    </recommendedName>
</protein>
<dbReference type="PROSITE" id="PS01156">
    <property type="entry name" value="TONB_DEPENDENT_REC_2"/>
    <property type="match status" value="1"/>
</dbReference>
<gene>
    <name evidence="15" type="ORF">PK98_13985</name>
</gene>
<feature type="chain" id="PRO_5002071425" description="TonB-dependent receptor" evidence="12">
    <location>
        <begin position="22"/>
        <end position="962"/>
    </location>
</feature>
<organism evidence="15 16">
    <name type="scientific">Croceibacterium mercuriale</name>
    <dbReference type="NCBI Taxonomy" id="1572751"/>
    <lineage>
        <taxon>Bacteria</taxon>
        <taxon>Pseudomonadati</taxon>
        <taxon>Pseudomonadota</taxon>
        <taxon>Alphaproteobacteria</taxon>
        <taxon>Sphingomonadales</taxon>
        <taxon>Erythrobacteraceae</taxon>
        <taxon>Croceibacterium</taxon>
    </lineage>
</organism>
<evidence type="ECO:0000256" key="11">
    <source>
        <dbReference type="RuleBase" id="RU003357"/>
    </source>
</evidence>
<proteinExistence type="inferred from homology"/>
<dbReference type="PANTHER" id="PTHR40980:SF3">
    <property type="entry name" value="TONB-DEPENDENT RECEPTOR-LIKE BETA-BARREL DOMAIN-CONTAINING PROTEIN"/>
    <property type="match status" value="1"/>
</dbReference>
<evidence type="ECO:0000256" key="8">
    <source>
        <dbReference type="ARBA" id="ARBA00023237"/>
    </source>
</evidence>
<evidence type="ECO:0000256" key="3">
    <source>
        <dbReference type="ARBA" id="ARBA00022452"/>
    </source>
</evidence>
<dbReference type="InterPro" id="IPR037066">
    <property type="entry name" value="Plug_dom_sf"/>
</dbReference>
<name>A0A0B2BTR7_9SPHN</name>
<dbReference type="PROSITE" id="PS52016">
    <property type="entry name" value="TONB_DEPENDENT_REC_3"/>
    <property type="match status" value="1"/>
</dbReference>
<keyword evidence="5 12" id="KW-0732">Signal</keyword>
<feature type="domain" description="TonB-dependent receptor plug" evidence="14">
    <location>
        <begin position="73"/>
        <end position="178"/>
    </location>
</feature>
<comment type="subcellular location">
    <subcellularLocation>
        <location evidence="1 9">Cell outer membrane</location>
        <topology evidence="1 9">Multi-pass membrane protein</topology>
    </subcellularLocation>
</comment>
<accession>A0A0B2BTR7</accession>
<dbReference type="Proteomes" id="UP000030988">
    <property type="component" value="Unassembled WGS sequence"/>
</dbReference>
<evidence type="ECO:0000256" key="10">
    <source>
        <dbReference type="PROSITE-ProRule" id="PRU10144"/>
    </source>
</evidence>
<evidence type="ECO:0000256" key="1">
    <source>
        <dbReference type="ARBA" id="ARBA00004571"/>
    </source>
</evidence>
<keyword evidence="8 9" id="KW-0998">Cell outer membrane</keyword>
<dbReference type="Pfam" id="PF07715">
    <property type="entry name" value="Plug"/>
    <property type="match status" value="1"/>
</dbReference>
<keyword evidence="6 11" id="KW-0798">TonB box</keyword>
<comment type="similarity">
    <text evidence="9 11">Belongs to the TonB-dependent receptor family.</text>
</comment>
<dbReference type="InterPro" id="IPR010104">
    <property type="entry name" value="TonB_rcpt_bac"/>
</dbReference>
<evidence type="ECO:0000256" key="5">
    <source>
        <dbReference type="ARBA" id="ARBA00022729"/>
    </source>
</evidence>
<evidence type="ECO:0000256" key="4">
    <source>
        <dbReference type="ARBA" id="ARBA00022692"/>
    </source>
</evidence>
<dbReference type="InterPro" id="IPR000531">
    <property type="entry name" value="Beta-barrel_TonB"/>
</dbReference>
<dbReference type="PANTHER" id="PTHR40980">
    <property type="entry name" value="PLUG DOMAIN-CONTAINING PROTEIN"/>
    <property type="match status" value="1"/>
</dbReference>
<evidence type="ECO:0000259" key="13">
    <source>
        <dbReference type="Pfam" id="PF00593"/>
    </source>
</evidence>
<dbReference type="CDD" id="cd01347">
    <property type="entry name" value="ligand_gated_channel"/>
    <property type="match status" value="1"/>
</dbReference>
<comment type="caution">
    <text evidence="15">The sequence shown here is derived from an EMBL/GenBank/DDBJ whole genome shotgun (WGS) entry which is preliminary data.</text>
</comment>
<feature type="signal peptide" evidence="12">
    <location>
        <begin position="1"/>
        <end position="21"/>
    </location>
</feature>
<dbReference type="SUPFAM" id="SSF56935">
    <property type="entry name" value="Porins"/>
    <property type="match status" value="1"/>
</dbReference>
<dbReference type="AlphaFoldDB" id="A0A0B2BTR7"/>
<sequence length="962" mass="103887">MRIARSRLRAASALLSGTLTAALPLAAAAQVAPGADPAVQLPDPVEPSIADEGAGEIVVTGFRGSLARALEIKRESNAVVDSIVAEDIAKFPDNNLAESIQRVPGVTITRDGGEGRNISVRGLGPDFTRVRINGIEAQATTGSNRGRGFDFNVFASELFNQIDVRKTPSANVEEGSLGATVDLHTGRPFDTAGSVLAASAQAGYNDLAEAADPRFAVLGSTRWDTGIGELGVSASVAYSEKTTLQNGVSTVGWQQGNADGGFCNPATNAALCAGTNPSAYQLASQPTTRYPRFLRYQDYNLETQRIGVTGSLQWRPQPETTITLDALFSRFEGERNERQLEAISLSRPASTGGKPEVVVRDIEVDENGTALYMLLDNMDIRSENYLDRYDTTFQQYTLGVEHEFSDRFRASVLAGYVNNDFNNAYDYIAQMDRQNVDGYSYDMRETGQNFPVIDYNFDVTDPNQWYIGPTRIAPGGGTGRSGPDIRLRPNWNENTYKTAQFDVSYELSDALTLTGGLQYKTYEFVGEGQRFALGEGNIPALPAGTGVADVTELYCGFEGLDVPAGTDTCWLTPNLQAIADAYGVFGGNDRFALSGTTASARGDNRTVEEKDFGGYIQLQFNFDAWGVPVRGDVGYRRVRTRQESGFFTTVPTTVNPSGFEWTVVGRSYNDDLPSLNLVVEPVDDVLVRFGAAKVMARPGLGSISAATNVSVAGASRSVSTGNPFLEPFRAKTFDFAVEWYPSAGSILSAGFFYKDVSTYVQSVTRAAPFSSTGLPDSLLAGTGVTAADEFQISNVINTPGGPLKGLELNFQQALTFLPGFLSNLGLLANYTYVDSDIDYFVTAPNGTQITVSQPLLNLSKNAFNATIYYESGPFQARVSGTYRDGYLTAVPAAYNTDVSGVESTTFVDFSLSYRIIENLTLSLEGINLTNEPTVSYNDSVAQRVGDYLQSGRQFYAGVRYSF</sequence>
<dbReference type="Pfam" id="PF00593">
    <property type="entry name" value="TonB_dep_Rec_b-barrel"/>
    <property type="match status" value="1"/>
</dbReference>
<evidence type="ECO:0000259" key="14">
    <source>
        <dbReference type="Pfam" id="PF07715"/>
    </source>
</evidence>
<keyword evidence="3 9" id="KW-1134">Transmembrane beta strand</keyword>
<feature type="domain" description="TonB-dependent receptor-like beta-barrel" evidence="13">
    <location>
        <begin position="588"/>
        <end position="928"/>
    </location>
</feature>
<reference evidence="15 16" key="1">
    <citation type="submission" date="2014-11" db="EMBL/GenBank/DDBJ databases">
        <title>Draft genome sequence of Kirrobacter mercurialis.</title>
        <authorList>
            <person name="Coil D.A."/>
            <person name="Eisen J.A."/>
        </authorList>
    </citation>
    <scope>NUCLEOTIDE SEQUENCE [LARGE SCALE GENOMIC DNA]</scope>
    <source>
        <strain evidence="15 16">Coronado</strain>
    </source>
</reference>
<evidence type="ECO:0000256" key="6">
    <source>
        <dbReference type="ARBA" id="ARBA00023077"/>
    </source>
</evidence>
<dbReference type="InterPro" id="IPR012910">
    <property type="entry name" value="Plug_dom"/>
</dbReference>
<keyword evidence="2 9" id="KW-0813">Transport</keyword>
<dbReference type="NCBIfam" id="TIGR01782">
    <property type="entry name" value="TonB-Xanth-Caul"/>
    <property type="match status" value="1"/>
</dbReference>
<keyword evidence="7 9" id="KW-0472">Membrane</keyword>
<evidence type="ECO:0000256" key="12">
    <source>
        <dbReference type="SAM" id="SignalP"/>
    </source>
</evidence>
<dbReference type="EMBL" id="JTDN01000002">
    <property type="protein sequence ID" value="KHL24958.1"/>
    <property type="molecule type" value="Genomic_DNA"/>
</dbReference>
<feature type="short sequence motif" description="TonB C-terminal box" evidence="10">
    <location>
        <begin position="945"/>
        <end position="962"/>
    </location>
</feature>
<evidence type="ECO:0000313" key="15">
    <source>
        <dbReference type="EMBL" id="KHL24958.1"/>
    </source>
</evidence>